<proteinExistence type="predicted"/>
<feature type="transmembrane region" description="Helical" evidence="1">
    <location>
        <begin position="177"/>
        <end position="200"/>
    </location>
</feature>
<reference evidence="2 3" key="1">
    <citation type="submission" date="2016-09" db="EMBL/GenBank/DDBJ databases">
        <authorList>
            <person name="Capua I."/>
            <person name="De Benedictis P."/>
            <person name="Joannis T."/>
            <person name="Lombin L.H."/>
            <person name="Cattoli G."/>
        </authorList>
    </citation>
    <scope>NUCLEOTIDE SEQUENCE [LARGE SCALE GENOMIC DNA]</scope>
    <source>
        <strain evidence="2 3">IMI 309357</strain>
    </source>
</reference>
<name>A0A1G4AS53_9PEZI</name>
<dbReference type="OrthoDB" id="3561681at2759"/>
<protein>
    <submittedName>
        <fullName evidence="2">Uncharacterized protein</fullName>
    </submittedName>
</protein>
<keyword evidence="1" id="KW-0472">Membrane</keyword>
<keyword evidence="1" id="KW-0812">Transmembrane</keyword>
<dbReference type="Proteomes" id="UP000176998">
    <property type="component" value="Unassembled WGS sequence"/>
</dbReference>
<dbReference type="AlphaFoldDB" id="A0A1G4AS53"/>
<evidence type="ECO:0000313" key="3">
    <source>
        <dbReference type="Proteomes" id="UP000176998"/>
    </source>
</evidence>
<dbReference type="EMBL" id="MJBS01000165">
    <property type="protein sequence ID" value="OHE91936.1"/>
    <property type="molecule type" value="Genomic_DNA"/>
</dbReference>
<evidence type="ECO:0000313" key="2">
    <source>
        <dbReference type="EMBL" id="OHE91936.1"/>
    </source>
</evidence>
<dbReference type="RefSeq" id="XP_022469108.1">
    <property type="nucleotide sequence ID" value="XM_022624404.1"/>
</dbReference>
<comment type="caution">
    <text evidence="2">The sequence shown here is derived from an EMBL/GenBank/DDBJ whole genome shotgun (WGS) entry which is preliminary data.</text>
</comment>
<keyword evidence="3" id="KW-1185">Reference proteome</keyword>
<dbReference type="GeneID" id="34565914"/>
<dbReference type="STRING" id="1209926.A0A1G4AS53"/>
<evidence type="ECO:0000256" key="1">
    <source>
        <dbReference type="SAM" id="Phobius"/>
    </source>
</evidence>
<keyword evidence="1" id="KW-1133">Transmembrane helix</keyword>
<organism evidence="2 3">
    <name type="scientific">Colletotrichum orchidophilum</name>
    <dbReference type="NCBI Taxonomy" id="1209926"/>
    <lineage>
        <taxon>Eukaryota</taxon>
        <taxon>Fungi</taxon>
        <taxon>Dikarya</taxon>
        <taxon>Ascomycota</taxon>
        <taxon>Pezizomycotina</taxon>
        <taxon>Sordariomycetes</taxon>
        <taxon>Hypocreomycetidae</taxon>
        <taxon>Glomerellales</taxon>
        <taxon>Glomerellaceae</taxon>
        <taxon>Colletotrichum</taxon>
    </lineage>
</organism>
<accession>A0A1G4AS53</accession>
<sequence length="208" mass="23826">MILPGIFAELERDRMVKVVEKTVDDIEGAIFELGTRNPVEGDTLEEEDKIDMRHSRRTAWLNTTYLRNSLRVWKCQLRKMNDHIAESMNFVESPLNICESEKLSGEAPRVQSDYGMDTTSKMITDRLRILIEEFEDRIQDCTMSVEGMTIATQWAQGDTNVDIATATGRDSRQMRSIALVTMIFLPGTFFAVSTSCSRFLTFPQRLQL</sequence>
<gene>
    <name evidence="2" type="ORF">CORC01_12786</name>
</gene>